<accession>G8XUA2</accession>
<name>G8XUA2_9BETA</name>
<dbReference type="EMBL" id="FJ483970">
    <property type="protein sequence ID" value="AEV80733.1"/>
    <property type="molecule type" value="Genomic_DNA"/>
</dbReference>
<reference evidence="1" key="1">
    <citation type="submission" date="2011-12" db="EMBL/GenBank/DDBJ databases">
        <title>Comparative genomics of primate cytomegaloviruses.</title>
        <authorList>
            <person name="Davison A.J."/>
            <person name="Holton M."/>
            <person name="Dolan A."/>
            <person name="Dargan D.J."/>
            <person name="Gatherer D."/>
            <person name="Hayward G.S."/>
        </authorList>
    </citation>
    <scope>NUCLEOTIDE SEQUENCE [LARGE SCALE GENOMIC DNA]</scope>
    <source>
        <strain evidence="1">S34E</strain>
    </source>
</reference>
<protein>
    <submittedName>
        <fullName evidence="1">Protein UL27</fullName>
    </submittedName>
</protein>
<dbReference type="OrthoDB" id="2708at10239"/>
<gene>
    <name evidence="1" type="primary">UL27</name>
</gene>
<dbReference type="Pfam" id="PF05999">
    <property type="entry name" value="Herpes_U5"/>
    <property type="match status" value="1"/>
</dbReference>
<dbReference type="GeneID" id="11464101"/>
<dbReference type="KEGG" id="vg:11464101"/>
<dbReference type="InterPro" id="IPR010302">
    <property type="entry name" value="UL27-like_protein_herpesevirus"/>
</dbReference>
<keyword evidence="2" id="KW-1185">Reference proteome</keyword>
<proteinExistence type="predicted"/>
<dbReference type="RefSeq" id="YP_004940053.1">
    <property type="nucleotide sequence ID" value="NC_016447.1"/>
</dbReference>
<evidence type="ECO:0000313" key="2">
    <source>
        <dbReference type="Proteomes" id="UP000113968"/>
    </source>
</evidence>
<dbReference type="Proteomes" id="UP000113968">
    <property type="component" value="Segment"/>
</dbReference>
<organism evidence="1 2">
    <name type="scientific">Aotine betaherpesvirus 1</name>
    <dbReference type="NCBI Taxonomy" id="50290"/>
    <lineage>
        <taxon>Viruses</taxon>
        <taxon>Duplodnaviria</taxon>
        <taxon>Heunggongvirae</taxon>
        <taxon>Peploviricota</taxon>
        <taxon>Herviviricetes</taxon>
        <taxon>Herpesvirales</taxon>
        <taxon>Orthoherpesviridae</taxon>
        <taxon>Betaherpesvirinae</taxon>
        <taxon>Cytomegalovirus</taxon>
        <taxon>Cytomegalovirus aotinebeta1</taxon>
    </lineage>
</organism>
<sequence length="573" mass="66314">MTMDVTLFNDPLVLYSYLRDSEDKDAMCENFVSDYLAPLRNRDDAFRAGFFTARFYRCATPSYRDGSLIMSSYKHRVITMRRSVMKNSALVTAHGRYGIRGLALEWDTAVWGILRSIPIPPSSNPLLNKSVRGFRIFLSQARFLPNVSRVAKRLCLAMATAQHVVWSLLNYKCCGTITHFLRQMCSLTVDIYDKLYDTLALFQDDDTKIAIQQFFINRLCEGAGLDYHGHRHAVFFKLEFRRAAERALALMYRQLCGCEECGGTTAASNAGPDSEQRPNVHAWPRLESVAISLSNYPDLGRFHLPALRHLKAAEQTRLRDAVSRDLGFSLWNHNGFEPRFLLPQELRGTTDKSYVLFLVSNIVFNLKIIWILRQIVQREFADAVQFLAFDRDILIGYLHRRHALFQEGLVQSEAHRQLVADCQRYLADLRDIDFANFERRTFVESLCAFMDLAEQIPDYRQLSLIDKQRQFLLHNFRIRCLYETPSPETRLGESLCWYYLKRGDVPLGKEALLKINTRLSDAELCNDANRCRRRTWLDLPIVTVLPVKRHMQMARYTNVYVRRFQHGEVGGGV</sequence>
<evidence type="ECO:0000313" key="1">
    <source>
        <dbReference type="EMBL" id="AEV80733.1"/>
    </source>
</evidence>